<reference evidence="2 3" key="1">
    <citation type="submission" date="2020-07" db="EMBL/GenBank/DDBJ databases">
        <title>Moheibacter lacus sp. nov., a member of the family Flavobacteriaceae isolated from freshwater lake sediment.</title>
        <authorList>
            <person name="Liu Y."/>
        </authorList>
    </citation>
    <scope>NUCLEOTIDE SEQUENCE [LARGE SCALE GENOMIC DNA]</scope>
    <source>
        <strain evidence="2 3">BDHS18</strain>
    </source>
</reference>
<evidence type="ECO:0000313" key="3">
    <source>
        <dbReference type="Proteomes" id="UP000552241"/>
    </source>
</evidence>
<sequence length="186" mass="21810">MMEDKWKKIFEENKDQIIEEFSLPSGHEKRFLAKLNQQTPKVEKRNFNYWKVAAVMIPLMMLSVYFWTEFRTEPLTDNTTTLASYSPELGEAENQLSYLVEMNVKQIKSMQTTENQELVNTSLSKLDLLQKDYNRLLIDLKESGGNPQVMKSVLMNLQLQVEVLEQVLTQMNSLQEFKKNSNETLF</sequence>
<evidence type="ECO:0000256" key="1">
    <source>
        <dbReference type="SAM" id="Phobius"/>
    </source>
</evidence>
<gene>
    <name evidence="2" type="ORF">HU137_08535</name>
</gene>
<dbReference type="AlphaFoldDB" id="A0A838ZS80"/>
<proteinExistence type="predicted"/>
<accession>A0A838ZS80</accession>
<dbReference type="EMBL" id="JACDZE010000002">
    <property type="protein sequence ID" value="MBA5629813.1"/>
    <property type="molecule type" value="Genomic_DNA"/>
</dbReference>
<protein>
    <recommendedName>
        <fullName evidence="4">Anti-sigma factor</fullName>
    </recommendedName>
</protein>
<feature type="transmembrane region" description="Helical" evidence="1">
    <location>
        <begin position="49"/>
        <end position="68"/>
    </location>
</feature>
<keyword evidence="1" id="KW-0812">Transmembrane</keyword>
<comment type="caution">
    <text evidence="2">The sequence shown here is derived from an EMBL/GenBank/DDBJ whole genome shotgun (WGS) entry which is preliminary data.</text>
</comment>
<dbReference type="Proteomes" id="UP000552241">
    <property type="component" value="Unassembled WGS sequence"/>
</dbReference>
<keyword evidence="1" id="KW-0472">Membrane</keyword>
<evidence type="ECO:0008006" key="4">
    <source>
        <dbReference type="Google" id="ProtNLM"/>
    </source>
</evidence>
<keyword evidence="3" id="KW-1185">Reference proteome</keyword>
<evidence type="ECO:0000313" key="2">
    <source>
        <dbReference type="EMBL" id="MBA5629813.1"/>
    </source>
</evidence>
<name>A0A838ZS80_9FLAO</name>
<keyword evidence="1" id="KW-1133">Transmembrane helix</keyword>
<organism evidence="2 3">
    <name type="scientific">Moheibacter lacus</name>
    <dbReference type="NCBI Taxonomy" id="2745851"/>
    <lineage>
        <taxon>Bacteria</taxon>
        <taxon>Pseudomonadati</taxon>
        <taxon>Bacteroidota</taxon>
        <taxon>Flavobacteriia</taxon>
        <taxon>Flavobacteriales</taxon>
        <taxon>Weeksellaceae</taxon>
        <taxon>Moheibacter</taxon>
    </lineage>
</organism>